<dbReference type="PANTHER" id="PTHR32027:SF9">
    <property type="entry name" value="BLL3847 PROTEIN"/>
    <property type="match status" value="1"/>
</dbReference>
<feature type="domain" description="Amidohydrolase 3" evidence="1">
    <location>
        <begin position="57"/>
        <end position="150"/>
    </location>
</feature>
<keyword evidence="3" id="KW-1185">Reference proteome</keyword>
<dbReference type="SUPFAM" id="SSF51556">
    <property type="entry name" value="Metallo-dependent hydrolases"/>
    <property type="match status" value="1"/>
</dbReference>
<gene>
    <name evidence="2" type="ORF">AS888_05100</name>
</gene>
<dbReference type="GO" id="GO:0016814">
    <property type="term" value="F:hydrolase activity, acting on carbon-nitrogen (but not peptide) bonds, in cyclic amidines"/>
    <property type="evidence" value="ECO:0007669"/>
    <property type="project" value="TreeGrafter"/>
</dbReference>
<dbReference type="EMBL" id="LNNH01000010">
    <property type="protein sequence ID" value="KWW21867.1"/>
    <property type="molecule type" value="Genomic_DNA"/>
</dbReference>
<name>A0A120GQV1_9BACI</name>
<dbReference type="Gene3D" id="2.30.40.10">
    <property type="entry name" value="Urease, subunit C, domain 1"/>
    <property type="match status" value="1"/>
</dbReference>
<dbReference type="NCBIfam" id="NF005312">
    <property type="entry name" value="PRK06846.1"/>
    <property type="match status" value="1"/>
</dbReference>
<proteinExistence type="predicted"/>
<dbReference type="InterPro" id="IPR052349">
    <property type="entry name" value="Metallo-hydrolase_Enzymes"/>
</dbReference>
<organism evidence="2 3">
    <name type="scientific">Peribacillus simplex</name>
    <dbReference type="NCBI Taxonomy" id="1478"/>
    <lineage>
        <taxon>Bacteria</taxon>
        <taxon>Bacillati</taxon>
        <taxon>Bacillota</taxon>
        <taxon>Bacilli</taxon>
        <taxon>Bacillales</taxon>
        <taxon>Bacillaceae</taxon>
        <taxon>Peribacillus</taxon>
    </lineage>
</organism>
<sequence length="416" mass="45792">MYKAYWLTNVTLDSGYVYEDGRLEGTETTLYNIRIKDGVIEEMQVAEGLPLMTDLPVQDATKLLALPPFKEMHNHLDKTYLGLPWKSCTPVPNLTERLKLEAAELAELARTGQHRAEQMLQLLLQGGATHVRTHVNIDPYIGLKNLEEIQKALDCFKGKMTHEIVAFPQHGLLRTNSTELMRHAMKAGASIVGGLDPGGIDQNIEASLYEMMNLAVEFDADIDIHLHDPGHLGFYTIKKLASLIDEAGWKNRAAISHAFALGDVSLEESAGMAEELASLGISIMSTVPINRVMPRIDVLHEKGVHVALGCDGFYDSWSPFGTGDMLEKAGRLAESYKWKDEYALSQSLQFITGGIRTLDREGNRLWPKMGDAASMVLVEASCSAEAVARRSRRAAVISGGSLIYGGLNRETALAKK</sequence>
<evidence type="ECO:0000259" key="1">
    <source>
        <dbReference type="Pfam" id="PF07969"/>
    </source>
</evidence>
<accession>A0A120GQV1</accession>
<dbReference type="Pfam" id="PF07969">
    <property type="entry name" value="Amidohydro_3"/>
    <property type="match status" value="2"/>
</dbReference>
<dbReference type="Proteomes" id="UP000064189">
    <property type="component" value="Unassembled WGS sequence"/>
</dbReference>
<comment type="caution">
    <text evidence="2">The sequence shown here is derived from an EMBL/GenBank/DDBJ whole genome shotgun (WGS) entry which is preliminary data.</text>
</comment>
<dbReference type="RefSeq" id="WP_061140867.1">
    <property type="nucleotide sequence ID" value="NZ_LNNH01000010.1"/>
</dbReference>
<dbReference type="PANTHER" id="PTHR32027">
    <property type="entry name" value="CYTOSINE DEAMINASE"/>
    <property type="match status" value="1"/>
</dbReference>
<dbReference type="CDD" id="cd01293">
    <property type="entry name" value="Bact_CD"/>
    <property type="match status" value="1"/>
</dbReference>
<dbReference type="InterPro" id="IPR013108">
    <property type="entry name" value="Amidohydro_3"/>
</dbReference>
<dbReference type="InterPro" id="IPR032466">
    <property type="entry name" value="Metal_Hydrolase"/>
</dbReference>
<evidence type="ECO:0000313" key="3">
    <source>
        <dbReference type="Proteomes" id="UP000064189"/>
    </source>
</evidence>
<evidence type="ECO:0000313" key="2">
    <source>
        <dbReference type="EMBL" id="KWW21867.1"/>
    </source>
</evidence>
<dbReference type="InterPro" id="IPR011059">
    <property type="entry name" value="Metal-dep_hydrolase_composite"/>
</dbReference>
<dbReference type="AlphaFoldDB" id="A0A120GQV1"/>
<reference evidence="2 3" key="1">
    <citation type="submission" date="2015-11" db="EMBL/GenBank/DDBJ databases">
        <title>Genome Sequence of Bacillus simplex strain VanAntwerpen2.</title>
        <authorList>
            <person name="Couger M.B."/>
        </authorList>
    </citation>
    <scope>NUCLEOTIDE SEQUENCE [LARGE SCALE GENOMIC DNA]</scope>
    <source>
        <strain evidence="2 3">VanAntwerpen02</strain>
    </source>
</reference>
<dbReference type="Gene3D" id="3.20.20.140">
    <property type="entry name" value="Metal-dependent hydrolases"/>
    <property type="match status" value="1"/>
</dbReference>
<protein>
    <submittedName>
        <fullName evidence="2">Deaminase</fullName>
    </submittedName>
</protein>
<feature type="domain" description="Amidohydrolase 3" evidence="1">
    <location>
        <begin position="171"/>
        <end position="397"/>
    </location>
</feature>